<evidence type="ECO:0000256" key="16">
    <source>
        <dbReference type="PIRSR" id="PIRSR602403-1"/>
    </source>
</evidence>
<evidence type="ECO:0000256" key="7">
    <source>
        <dbReference type="ARBA" id="ARBA00022617"/>
    </source>
</evidence>
<dbReference type="GO" id="GO:0020037">
    <property type="term" value="F:heme binding"/>
    <property type="evidence" value="ECO:0007669"/>
    <property type="project" value="InterPro"/>
</dbReference>
<dbReference type="Gene3D" id="1.10.630.10">
    <property type="entry name" value="Cytochrome P450"/>
    <property type="match status" value="2"/>
</dbReference>
<dbReference type="PRINTS" id="PR00465">
    <property type="entry name" value="EP450IV"/>
</dbReference>
<evidence type="ECO:0000256" key="8">
    <source>
        <dbReference type="ARBA" id="ARBA00022723"/>
    </source>
</evidence>
<dbReference type="OrthoDB" id="2789670at2759"/>
<evidence type="ECO:0000256" key="13">
    <source>
        <dbReference type="ARBA" id="ARBA00023033"/>
    </source>
</evidence>
<dbReference type="Pfam" id="PF00067">
    <property type="entry name" value="p450"/>
    <property type="match status" value="2"/>
</dbReference>
<evidence type="ECO:0000313" key="19">
    <source>
        <dbReference type="RefSeq" id="XP_050561086.1"/>
    </source>
</evidence>
<dbReference type="PANTHER" id="PTHR24292:SF54">
    <property type="entry name" value="CYP9F3-RELATED"/>
    <property type="match status" value="1"/>
</dbReference>
<name>A0A9R0E860_SPOFR</name>
<dbReference type="GO" id="GO:0005506">
    <property type="term" value="F:iron ion binding"/>
    <property type="evidence" value="ECO:0007669"/>
    <property type="project" value="InterPro"/>
</dbReference>
<evidence type="ECO:0000256" key="12">
    <source>
        <dbReference type="ARBA" id="ARBA00023004"/>
    </source>
</evidence>
<dbReference type="GeneID" id="118264850"/>
<dbReference type="GO" id="GO:0005789">
    <property type="term" value="C:endoplasmic reticulum membrane"/>
    <property type="evidence" value="ECO:0007669"/>
    <property type="project" value="UniProtKB-SubCell"/>
</dbReference>
<gene>
    <name evidence="19" type="primary">LOC118264850</name>
</gene>
<keyword evidence="7 16" id="KW-0349">Heme</keyword>
<organism evidence="18 19">
    <name type="scientific">Spodoptera frugiperda</name>
    <name type="common">Fall armyworm</name>
    <dbReference type="NCBI Taxonomy" id="7108"/>
    <lineage>
        <taxon>Eukaryota</taxon>
        <taxon>Metazoa</taxon>
        <taxon>Ecdysozoa</taxon>
        <taxon>Arthropoda</taxon>
        <taxon>Hexapoda</taxon>
        <taxon>Insecta</taxon>
        <taxon>Pterygota</taxon>
        <taxon>Neoptera</taxon>
        <taxon>Endopterygota</taxon>
        <taxon>Lepidoptera</taxon>
        <taxon>Glossata</taxon>
        <taxon>Ditrysia</taxon>
        <taxon>Noctuoidea</taxon>
        <taxon>Noctuidae</taxon>
        <taxon>Amphipyrinae</taxon>
        <taxon>Spodoptera</taxon>
    </lineage>
</organism>
<dbReference type="Proteomes" id="UP000829999">
    <property type="component" value="Chromosome 26"/>
</dbReference>
<evidence type="ECO:0000256" key="3">
    <source>
        <dbReference type="ARBA" id="ARBA00004174"/>
    </source>
</evidence>
<proteinExistence type="inferred from homology"/>
<evidence type="ECO:0000256" key="1">
    <source>
        <dbReference type="ARBA" id="ARBA00001971"/>
    </source>
</evidence>
<dbReference type="InterPro" id="IPR036396">
    <property type="entry name" value="Cyt_P450_sf"/>
</dbReference>
<dbReference type="RefSeq" id="XP_050561086.1">
    <property type="nucleotide sequence ID" value="XM_050705129.1"/>
</dbReference>
<evidence type="ECO:0000256" key="17">
    <source>
        <dbReference type="SAM" id="Phobius"/>
    </source>
</evidence>
<dbReference type="GO" id="GO:0016712">
    <property type="term" value="F:oxidoreductase activity, acting on paired donors, with incorporation or reduction of molecular oxygen, reduced flavin or flavoprotein as one donor, and incorporation of one atom of oxygen"/>
    <property type="evidence" value="ECO:0007669"/>
    <property type="project" value="UniProtKB-EC"/>
</dbReference>
<protein>
    <recommendedName>
        <fullName evidence="6">unspecific monooxygenase</fullName>
        <ecNumber evidence="6">1.14.14.1</ecNumber>
    </recommendedName>
</protein>
<dbReference type="CDD" id="cd11056">
    <property type="entry name" value="CYP6-like"/>
    <property type="match status" value="1"/>
</dbReference>
<dbReference type="InterPro" id="IPR002403">
    <property type="entry name" value="Cyt_P450_E_grp-IV"/>
</dbReference>
<comment type="catalytic activity">
    <reaction evidence="15">
        <text>an organic molecule + reduced [NADPH--hemoprotein reductase] + O2 = an alcohol + oxidized [NADPH--hemoprotein reductase] + H2O + H(+)</text>
        <dbReference type="Rhea" id="RHEA:17149"/>
        <dbReference type="Rhea" id="RHEA-COMP:11964"/>
        <dbReference type="Rhea" id="RHEA-COMP:11965"/>
        <dbReference type="ChEBI" id="CHEBI:15377"/>
        <dbReference type="ChEBI" id="CHEBI:15378"/>
        <dbReference type="ChEBI" id="CHEBI:15379"/>
        <dbReference type="ChEBI" id="CHEBI:30879"/>
        <dbReference type="ChEBI" id="CHEBI:57618"/>
        <dbReference type="ChEBI" id="CHEBI:58210"/>
        <dbReference type="ChEBI" id="CHEBI:142491"/>
        <dbReference type="EC" id="1.14.14.1"/>
    </reaction>
</comment>
<dbReference type="InterPro" id="IPR017972">
    <property type="entry name" value="Cyt_P450_CS"/>
</dbReference>
<dbReference type="InterPro" id="IPR050476">
    <property type="entry name" value="Insect_CytP450_Detox"/>
</dbReference>
<evidence type="ECO:0000256" key="5">
    <source>
        <dbReference type="ARBA" id="ARBA00010617"/>
    </source>
</evidence>
<dbReference type="InterPro" id="IPR001128">
    <property type="entry name" value="Cyt_P450"/>
</dbReference>
<comment type="similarity">
    <text evidence="5">Belongs to the cytochrome P450 family.</text>
</comment>
<dbReference type="PANTHER" id="PTHR24292">
    <property type="entry name" value="CYTOCHROME P450"/>
    <property type="match status" value="1"/>
</dbReference>
<dbReference type="SUPFAM" id="SSF48264">
    <property type="entry name" value="Cytochrome P450"/>
    <property type="match status" value="2"/>
</dbReference>
<evidence type="ECO:0000313" key="18">
    <source>
        <dbReference type="Proteomes" id="UP000829999"/>
    </source>
</evidence>
<accession>A0A9R0E860</accession>
<dbReference type="EC" id="1.14.14.1" evidence="6"/>
<keyword evidence="14 17" id="KW-0472">Membrane</keyword>
<comment type="function">
    <text evidence="2">May be involved in the metabolism of insect hormones and in the breakdown of synthetic insecticides.</text>
</comment>
<keyword evidence="8 16" id="KW-0479">Metal-binding</keyword>
<dbReference type="AlphaFoldDB" id="A0A9R0E860"/>
<keyword evidence="17" id="KW-0812">Transmembrane</keyword>
<evidence type="ECO:0000256" key="11">
    <source>
        <dbReference type="ARBA" id="ARBA00023002"/>
    </source>
</evidence>
<keyword evidence="9" id="KW-0256">Endoplasmic reticulum</keyword>
<comment type="cofactor">
    <cofactor evidence="1 16">
        <name>heme</name>
        <dbReference type="ChEBI" id="CHEBI:30413"/>
    </cofactor>
</comment>
<keyword evidence="12 16" id="KW-0408">Iron</keyword>
<dbReference type="FunFam" id="1.10.630.10:FF:000042">
    <property type="entry name" value="Cytochrome P450"/>
    <property type="match status" value="1"/>
</dbReference>
<evidence type="ECO:0000256" key="2">
    <source>
        <dbReference type="ARBA" id="ARBA00003690"/>
    </source>
</evidence>
<keyword evidence="10" id="KW-0492">Microsome</keyword>
<evidence type="ECO:0000256" key="6">
    <source>
        <dbReference type="ARBA" id="ARBA00012109"/>
    </source>
</evidence>
<keyword evidence="11" id="KW-0560">Oxidoreductase</keyword>
<dbReference type="PRINTS" id="PR00385">
    <property type="entry name" value="P450"/>
</dbReference>
<evidence type="ECO:0000256" key="4">
    <source>
        <dbReference type="ARBA" id="ARBA00004406"/>
    </source>
</evidence>
<evidence type="ECO:0000256" key="9">
    <source>
        <dbReference type="ARBA" id="ARBA00022824"/>
    </source>
</evidence>
<comment type="subcellular location">
    <subcellularLocation>
        <location evidence="4">Endoplasmic reticulum membrane</location>
        <topology evidence="4">Peripheral membrane protein</topology>
    </subcellularLocation>
    <subcellularLocation>
        <location evidence="3">Microsome membrane</location>
        <topology evidence="3">Peripheral membrane protein</topology>
    </subcellularLocation>
</comment>
<evidence type="ECO:0000256" key="15">
    <source>
        <dbReference type="ARBA" id="ARBA00047827"/>
    </source>
</evidence>
<dbReference type="PROSITE" id="PS00086">
    <property type="entry name" value="CYTOCHROME_P450"/>
    <property type="match status" value="1"/>
</dbReference>
<keyword evidence="17" id="KW-1133">Transmembrane helix</keyword>
<keyword evidence="13" id="KW-0503">Monooxygenase</keyword>
<feature type="transmembrane region" description="Helical" evidence="17">
    <location>
        <begin position="431"/>
        <end position="451"/>
    </location>
</feature>
<keyword evidence="18" id="KW-1185">Reference proteome</keyword>
<sequence>MILTLIWVVVLIAAAVLFLRQAYATFDRYEIKYFKAVPILSDMVTMIRPKEHIGLDLARTYNSFPNERFVGKLQFLKETIIVRDPELIKKMTVKDYEYFLNHPNTGPPESIFSKFLLFMKGEEWKEMRSTLSPAFTSSKIRLMVPFMEEVGDQMILSLKKKIENSKDGYIDIECKDLTTRYANDVIATCAFGLKVDSHNDENNQFYSMGKILSAFSLSKILLYMILTNVPYVMEILDWDFIPKSAQRYFKNLVLDTMKNRELQNIVRPDMIHLLMEAKKGKLKHEDEQTSDEGAGFATVEESSVGKKALTNKVWTDDDLVAQAFLIVLHCYNICIENLKILAQSGRYPGIMNPSHHQWCIAIGIRIAEKEGAGRDLRVGDRAREGTNHLMFQPSRETIRASGITMISGHRNMSLRMASKGHCPTRTRPITMFYLILVAIFVCVLALYLNYVNSTFNQYGIKHDATVPFIGPTIKLLRAKEHIGQDLKNLYDRYPEERFLGRFELLKDSIVIRDIELLKKITIKDSEHFLDHTSNGFESLFERSLFFMQGQEWKDMRSTLSPAFTSSKIRQMVPFMVEVGDQMMTSLKNQIENSKDGYVDIDCKDLTTRYANDVIASCAFGLKVNSHTDKNNDFYVTGKTAFEFKLHLLLVFFLISKVPYLKEALNWSVLPKKTQDYFINLFMSTMRERELKKIVRPDMIHLLMEANKGKLSHEEVKSTDTAAGFATVEESSFGQKTMNRVWKDEDLVAQAFLFFVAGFETVSSSMCFIMHELAVHPDVQDRLVQEIREHDAKNGGKFTFDSILNMKYMDMVVSEVLRLWPPNVVLDRVCTKDYNMGKPNPAAEKDFIIRKGSPIMIPSYAFHHDAEFFPEPEKFDPERFSEENKHKINPMAYMPFGVGPRNCIGSRFALCELKVMLYQLLREMELSPCEKTCIPAKLDTKSFNNRLVGGHWLRFKPRN</sequence>
<evidence type="ECO:0000256" key="10">
    <source>
        <dbReference type="ARBA" id="ARBA00022848"/>
    </source>
</evidence>
<reference evidence="19" key="1">
    <citation type="submission" date="2025-08" db="UniProtKB">
        <authorList>
            <consortium name="RefSeq"/>
        </authorList>
    </citation>
    <scope>IDENTIFICATION</scope>
    <source>
        <tissue evidence="19">Whole larval tissue</tissue>
    </source>
</reference>
<evidence type="ECO:0000256" key="14">
    <source>
        <dbReference type="ARBA" id="ARBA00023136"/>
    </source>
</evidence>
<feature type="binding site" description="axial binding residue" evidence="16">
    <location>
        <position position="902"/>
    </location>
    <ligand>
        <name>heme</name>
        <dbReference type="ChEBI" id="CHEBI:30413"/>
    </ligand>
    <ligandPart>
        <name>Fe</name>
        <dbReference type="ChEBI" id="CHEBI:18248"/>
    </ligandPart>
</feature>